<feature type="transmembrane region" description="Helical" evidence="7">
    <location>
        <begin position="29"/>
        <end position="55"/>
    </location>
</feature>
<evidence type="ECO:0000256" key="1">
    <source>
        <dbReference type="ARBA" id="ARBA00004651"/>
    </source>
</evidence>
<dbReference type="GO" id="GO:0055085">
    <property type="term" value="P:transmembrane transport"/>
    <property type="evidence" value="ECO:0007669"/>
    <property type="project" value="InterPro"/>
</dbReference>
<dbReference type="CDD" id="cd06261">
    <property type="entry name" value="TM_PBP2"/>
    <property type="match status" value="1"/>
</dbReference>
<feature type="transmembrane region" description="Helical" evidence="7">
    <location>
        <begin position="85"/>
        <end position="108"/>
    </location>
</feature>
<evidence type="ECO:0000256" key="6">
    <source>
        <dbReference type="ARBA" id="ARBA00023136"/>
    </source>
</evidence>
<dbReference type="Proteomes" id="UP000281498">
    <property type="component" value="Unassembled WGS sequence"/>
</dbReference>
<accession>A0A3A9KQ69</accession>
<dbReference type="AlphaFoldDB" id="A0A3A9KQ69"/>
<keyword evidence="3" id="KW-1003">Cell membrane</keyword>
<evidence type="ECO:0000256" key="7">
    <source>
        <dbReference type="RuleBase" id="RU363032"/>
    </source>
</evidence>
<feature type="domain" description="ABC transmembrane type-1" evidence="8">
    <location>
        <begin position="85"/>
        <end position="299"/>
    </location>
</feature>
<dbReference type="GO" id="GO:0005886">
    <property type="term" value="C:plasma membrane"/>
    <property type="evidence" value="ECO:0007669"/>
    <property type="project" value="UniProtKB-SubCell"/>
</dbReference>
<feature type="transmembrane region" description="Helical" evidence="7">
    <location>
        <begin position="226"/>
        <end position="247"/>
    </location>
</feature>
<evidence type="ECO:0000256" key="4">
    <source>
        <dbReference type="ARBA" id="ARBA00022692"/>
    </source>
</evidence>
<evidence type="ECO:0000313" key="10">
    <source>
        <dbReference type="Proteomes" id="UP000281498"/>
    </source>
</evidence>
<keyword evidence="10" id="KW-1185">Reference proteome</keyword>
<name>A0A3A9KQ69_9BACI</name>
<dbReference type="RefSeq" id="WP_110934754.1">
    <property type="nucleotide sequence ID" value="NZ_KZ614146.1"/>
</dbReference>
<feature type="transmembrane region" description="Helical" evidence="7">
    <location>
        <begin position="277"/>
        <end position="302"/>
    </location>
</feature>
<comment type="caution">
    <text evidence="9">The sequence shown here is derived from an EMBL/GenBank/DDBJ whole genome shotgun (WGS) entry which is preliminary data.</text>
</comment>
<dbReference type="InterPro" id="IPR000515">
    <property type="entry name" value="MetI-like"/>
</dbReference>
<comment type="subcellular location">
    <subcellularLocation>
        <location evidence="1 7">Cell membrane</location>
        <topology evidence="1 7">Multi-pass membrane protein</topology>
    </subcellularLocation>
</comment>
<keyword evidence="4 7" id="KW-0812">Transmembrane</keyword>
<evidence type="ECO:0000256" key="3">
    <source>
        <dbReference type="ARBA" id="ARBA00022475"/>
    </source>
</evidence>
<organism evidence="9 10">
    <name type="scientific">Salipaludibacillus neizhouensis</name>
    <dbReference type="NCBI Taxonomy" id="885475"/>
    <lineage>
        <taxon>Bacteria</taxon>
        <taxon>Bacillati</taxon>
        <taxon>Bacillota</taxon>
        <taxon>Bacilli</taxon>
        <taxon>Bacillales</taxon>
        <taxon>Bacillaceae</taxon>
    </lineage>
</organism>
<gene>
    <name evidence="9" type="ORF">CR203_13405</name>
</gene>
<dbReference type="InterPro" id="IPR035906">
    <property type="entry name" value="MetI-like_sf"/>
</dbReference>
<keyword evidence="5 7" id="KW-1133">Transmembrane helix</keyword>
<comment type="similarity">
    <text evidence="7">Belongs to the binding-protein-dependent transport system permease family.</text>
</comment>
<sequence>MSLELEKSVPQTPKKRTFSQKKKNIVSGYLFISPFYLLFLIFGLFPIGFSFYLAFFSWNGLGAMDFVGLNNFVIIFNDPLFWKSVYNTIVIGVMGTAPQLIVGILLAFALNSVLIKSKSLFRVAIFLPYVTSIVAVAIVFSVLFSNQEFGLVNSILSIFGIEPITWTRSEWGTKVAISAMVFWRWLGYNTIIYLAGMQAIPNDLYEASKIDGATLRQQIWHITIPLLKPFILFTVFTSTIGALQLFAEPHIFQGRGGRPEGITVVVYLYREAFDSNFFGTASATAIALFFLIIIISALNMYFTNRLGNSSKVGSK</sequence>
<dbReference type="InterPro" id="IPR051393">
    <property type="entry name" value="ABC_transporter_permease"/>
</dbReference>
<keyword evidence="2 7" id="KW-0813">Transport</keyword>
<dbReference type="EMBL" id="PDOE01000005">
    <property type="protein sequence ID" value="RKL66826.1"/>
    <property type="molecule type" value="Genomic_DNA"/>
</dbReference>
<keyword evidence="6 7" id="KW-0472">Membrane</keyword>
<dbReference type="SUPFAM" id="SSF161098">
    <property type="entry name" value="MetI-like"/>
    <property type="match status" value="1"/>
</dbReference>
<dbReference type="OrthoDB" id="9785347at2"/>
<dbReference type="Pfam" id="PF00528">
    <property type="entry name" value="BPD_transp_1"/>
    <property type="match status" value="1"/>
</dbReference>
<proteinExistence type="inferred from homology"/>
<dbReference type="PANTHER" id="PTHR30193">
    <property type="entry name" value="ABC TRANSPORTER PERMEASE PROTEIN"/>
    <property type="match status" value="1"/>
</dbReference>
<evidence type="ECO:0000256" key="5">
    <source>
        <dbReference type="ARBA" id="ARBA00022989"/>
    </source>
</evidence>
<evidence type="ECO:0000313" key="9">
    <source>
        <dbReference type="EMBL" id="RKL66826.1"/>
    </source>
</evidence>
<dbReference type="PANTHER" id="PTHR30193:SF37">
    <property type="entry name" value="INNER MEMBRANE ABC TRANSPORTER PERMEASE PROTEIN YCJO"/>
    <property type="match status" value="1"/>
</dbReference>
<evidence type="ECO:0000259" key="8">
    <source>
        <dbReference type="PROSITE" id="PS50928"/>
    </source>
</evidence>
<dbReference type="Gene3D" id="1.10.3720.10">
    <property type="entry name" value="MetI-like"/>
    <property type="match status" value="1"/>
</dbReference>
<dbReference type="PROSITE" id="PS50928">
    <property type="entry name" value="ABC_TM1"/>
    <property type="match status" value="1"/>
</dbReference>
<reference evidence="9 10" key="1">
    <citation type="submission" date="2017-10" db="EMBL/GenBank/DDBJ databases">
        <title>Bacillus sp. nov., a halophilic bacterium isolated from a Keqin Lake.</title>
        <authorList>
            <person name="Wang H."/>
        </authorList>
    </citation>
    <scope>NUCLEOTIDE SEQUENCE [LARGE SCALE GENOMIC DNA]</scope>
    <source>
        <strain evidence="9 10">KCTC 13187</strain>
    </source>
</reference>
<feature type="transmembrane region" description="Helical" evidence="7">
    <location>
        <begin position="120"/>
        <end position="144"/>
    </location>
</feature>
<evidence type="ECO:0000256" key="2">
    <source>
        <dbReference type="ARBA" id="ARBA00022448"/>
    </source>
</evidence>
<protein>
    <submittedName>
        <fullName evidence="9">Cytochrome C biogenesis protein</fullName>
    </submittedName>
</protein>